<dbReference type="Proteomes" id="UP001459277">
    <property type="component" value="Unassembled WGS sequence"/>
</dbReference>
<reference evidence="2 3" key="1">
    <citation type="submission" date="2024-01" db="EMBL/GenBank/DDBJ databases">
        <title>A telomere-to-telomere, gap-free genome of sweet tea (Lithocarpus litseifolius).</title>
        <authorList>
            <person name="Zhou J."/>
        </authorList>
    </citation>
    <scope>NUCLEOTIDE SEQUENCE [LARGE SCALE GENOMIC DNA]</scope>
    <source>
        <strain evidence="2">Zhou-2022a</strain>
        <tissue evidence="2">Leaf</tissue>
    </source>
</reference>
<organism evidence="2 3">
    <name type="scientific">Lithocarpus litseifolius</name>
    <dbReference type="NCBI Taxonomy" id="425828"/>
    <lineage>
        <taxon>Eukaryota</taxon>
        <taxon>Viridiplantae</taxon>
        <taxon>Streptophyta</taxon>
        <taxon>Embryophyta</taxon>
        <taxon>Tracheophyta</taxon>
        <taxon>Spermatophyta</taxon>
        <taxon>Magnoliopsida</taxon>
        <taxon>eudicotyledons</taxon>
        <taxon>Gunneridae</taxon>
        <taxon>Pentapetalae</taxon>
        <taxon>rosids</taxon>
        <taxon>fabids</taxon>
        <taxon>Fagales</taxon>
        <taxon>Fagaceae</taxon>
        <taxon>Lithocarpus</taxon>
    </lineage>
</organism>
<dbReference type="Gene3D" id="1.20.1280.50">
    <property type="match status" value="1"/>
</dbReference>
<dbReference type="Pfam" id="PF00646">
    <property type="entry name" value="F-box"/>
    <property type="match status" value="1"/>
</dbReference>
<sequence>MLNSSSKWRWGRRSRSCRLRLSSNNNLSSLPEELLEEILVRLPVKSLLRFRCVQKSWSTLVQNPTFIAKHLRHHQTKTKNPSILVEGVDKYENPQYLLQSHPDEGGGVRIVDFKGDSIGPLITIRVVTNMFACINGIICIAGVFRGHYGFVLWNPAIRKGKFVSYPKFPDCPAHFVLTGSYCAFGFDQNSNDYKVVQVVEHRKKSAENSITPYRNFFNVYSLRADSWTQIFGTPVQHNNIKLHSRCNEIFFNGVHHWIGSLNSEPRESYDHHIIMSFDMSREVFQIIRFPDMFFPNKTLAVFNDCLACIVYGINEYIDIWVMREYGVEDSWTKQLVVGHMLGIQRPLQILGNEEILLVDEKKTLVLYNIGSQEMKILQRTGYRKIFMPTQAFVYVESLVSFTGGDVFES</sequence>
<dbReference type="Pfam" id="PF07734">
    <property type="entry name" value="FBA_1"/>
    <property type="match status" value="1"/>
</dbReference>
<comment type="caution">
    <text evidence="2">The sequence shown here is derived from an EMBL/GenBank/DDBJ whole genome shotgun (WGS) entry which is preliminary data.</text>
</comment>
<dbReference type="PROSITE" id="PS50181">
    <property type="entry name" value="FBOX"/>
    <property type="match status" value="1"/>
</dbReference>
<gene>
    <name evidence="2" type="ORF">SO802_015945</name>
</gene>
<feature type="domain" description="F-box" evidence="1">
    <location>
        <begin position="24"/>
        <end position="71"/>
    </location>
</feature>
<dbReference type="InterPro" id="IPR001810">
    <property type="entry name" value="F-box_dom"/>
</dbReference>
<accession>A0AAW2CWF6</accession>
<evidence type="ECO:0000313" key="2">
    <source>
        <dbReference type="EMBL" id="KAL0002164.1"/>
    </source>
</evidence>
<protein>
    <recommendedName>
        <fullName evidence="1">F-box domain-containing protein</fullName>
    </recommendedName>
</protein>
<evidence type="ECO:0000313" key="3">
    <source>
        <dbReference type="Proteomes" id="UP001459277"/>
    </source>
</evidence>
<proteinExistence type="predicted"/>
<dbReference type="InterPro" id="IPR017451">
    <property type="entry name" value="F-box-assoc_interact_dom"/>
</dbReference>
<dbReference type="NCBIfam" id="TIGR01640">
    <property type="entry name" value="F_box_assoc_1"/>
    <property type="match status" value="1"/>
</dbReference>
<evidence type="ECO:0000259" key="1">
    <source>
        <dbReference type="PROSITE" id="PS50181"/>
    </source>
</evidence>
<dbReference type="AlphaFoldDB" id="A0AAW2CWF6"/>
<dbReference type="PANTHER" id="PTHR31672:SF13">
    <property type="entry name" value="F-BOX PROTEIN CPR30-LIKE"/>
    <property type="match status" value="1"/>
</dbReference>
<dbReference type="SMART" id="SM00256">
    <property type="entry name" value="FBOX"/>
    <property type="match status" value="1"/>
</dbReference>
<dbReference type="EMBL" id="JAZDWU010000005">
    <property type="protein sequence ID" value="KAL0002164.1"/>
    <property type="molecule type" value="Genomic_DNA"/>
</dbReference>
<dbReference type="InterPro" id="IPR006527">
    <property type="entry name" value="F-box-assoc_dom_typ1"/>
</dbReference>
<dbReference type="InterPro" id="IPR036047">
    <property type="entry name" value="F-box-like_dom_sf"/>
</dbReference>
<dbReference type="PANTHER" id="PTHR31672">
    <property type="entry name" value="BNACNNG10540D PROTEIN"/>
    <property type="match status" value="1"/>
</dbReference>
<name>A0AAW2CWF6_9ROSI</name>
<dbReference type="InterPro" id="IPR050796">
    <property type="entry name" value="SCF_F-box_component"/>
</dbReference>
<keyword evidence="3" id="KW-1185">Reference proteome</keyword>
<dbReference type="SUPFAM" id="SSF81383">
    <property type="entry name" value="F-box domain"/>
    <property type="match status" value="1"/>
</dbReference>